<evidence type="ECO:0000256" key="1">
    <source>
        <dbReference type="SAM" id="Phobius"/>
    </source>
</evidence>
<keyword evidence="3" id="KW-0378">Hydrolase</keyword>
<accession>A0A1I5DM53</accession>
<keyword evidence="1" id="KW-1133">Transmembrane helix</keyword>
<dbReference type="RefSeq" id="WP_092209987.1">
    <property type="nucleotide sequence ID" value="NZ_FOVN01000009.1"/>
</dbReference>
<keyword evidence="1" id="KW-0472">Membrane</keyword>
<dbReference type="SUPFAM" id="SSF56219">
    <property type="entry name" value="DNase I-like"/>
    <property type="match status" value="1"/>
</dbReference>
<dbReference type="GO" id="GO:0004519">
    <property type="term" value="F:endonuclease activity"/>
    <property type="evidence" value="ECO:0007669"/>
    <property type="project" value="UniProtKB-KW"/>
</dbReference>
<keyword evidence="3" id="KW-0540">Nuclease</keyword>
<evidence type="ECO:0000313" key="3">
    <source>
        <dbReference type="EMBL" id="SFO00293.1"/>
    </source>
</evidence>
<keyword evidence="3" id="KW-0255">Endonuclease</keyword>
<dbReference type="Pfam" id="PF03372">
    <property type="entry name" value="Exo_endo_phos"/>
    <property type="match status" value="1"/>
</dbReference>
<keyword evidence="1" id="KW-0812">Transmembrane</keyword>
<name>A0A1I5DM53_9FLAO</name>
<dbReference type="InterPro" id="IPR005135">
    <property type="entry name" value="Endo/exonuclease/phosphatase"/>
</dbReference>
<feature type="domain" description="Endonuclease/exonuclease/phosphatase" evidence="2">
    <location>
        <begin position="115"/>
        <end position="322"/>
    </location>
</feature>
<gene>
    <name evidence="3" type="ORF">SAMN04487989_1099</name>
</gene>
<keyword evidence="3" id="KW-0269">Exonuclease</keyword>
<dbReference type="EMBL" id="FOVN01000009">
    <property type="protein sequence ID" value="SFO00293.1"/>
    <property type="molecule type" value="Genomic_DNA"/>
</dbReference>
<protein>
    <submittedName>
        <fullName evidence="3">Uncharacterized conserved protein YafD, endonuclease/exonuclease/phosphatase (EEP) superfamily</fullName>
    </submittedName>
</protein>
<proteinExistence type="predicted"/>
<evidence type="ECO:0000313" key="4">
    <source>
        <dbReference type="Proteomes" id="UP000198705"/>
    </source>
</evidence>
<keyword evidence="4" id="KW-1185">Reference proteome</keyword>
<organism evidence="3 4">
    <name type="scientific">Bizionia echini</name>
    <dbReference type="NCBI Taxonomy" id="649333"/>
    <lineage>
        <taxon>Bacteria</taxon>
        <taxon>Pseudomonadati</taxon>
        <taxon>Bacteroidota</taxon>
        <taxon>Flavobacteriia</taxon>
        <taxon>Flavobacteriales</taxon>
        <taxon>Flavobacteriaceae</taxon>
        <taxon>Bizionia</taxon>
    </lineage>
</organism>
<feature type="transmembrane region" description="Helical" evidence="1">
    <location>
        <begin position="66"/>
        <end position="87"/>
    </location>
</feature>
<dbReference type="Proteomes" id="UP000198705">
    <property type="component" value="Unassembled WGS sequence"/>
</dbReference>
<evidence type="ECO:0000259" key="2">
    <source>
        <dbReference type="Pfam" id="PF03372"/>
    </source>
</evidence>
<sequence>MEKFKKILKIIIYVIAVFTVLSSMFSLFRNAEIRYFKMLDFPRIQLFIISLICFAILIFTTNKRNWYNYIILIGLLISITINSVFLINYTPLVASQVPLAKSPFDNNNQLHLLLANVKMSNKNAKSLINLISINDPDIILAMETDSWWNNELKVLENTYPYYQLKTNEVAYGMSLYSKFPIKEIDIEYLNNKNVPSFQSTITLPSNKEIALHCLHPVPPSHFKDLPDNANQEENALKKIGKRVQNSKLPTVIAGDLNDVVWSYVDNLTNTKNLLFDVRAGRGFYNSFSARNIFMRWPLDHVFVTKEFQLKKIKRLSKIGSDHFPIYIELALID</sequence>
<dbReference type="InterPro" id="IPR036691">
    <property type="entry name" value="Endo/exonu/phosph_ase_sf"/>
</dbReference>
<dbReference type="GO" id="GO:0004527">
    <property type="term" value="F:exonuclease activity"/>
    <property type="evidence" value="ECO:0007669"/>
    <property type="project" value="UniProtKB-KW"/>
</dbReference>
<dbReference type="OrthoDB" id="9796594at2"/>
<feature type="transmembrane region" description="Helical" evidence="1">
    <location>
        <begin position="41"/>
        <end position="59"/>
    </location>
</feature>
<dbReference type="Gene3D" id="3.60.10.10">
    <property type="entry name" value="Endonuclease/exonuclease/phosphatase"/>
    <property type="match status" value="1"/>
</dbReference>
<dbReference type="AlphaFoldDB" id="A0A1I5DM53"/>
<reference evidence="4" key="1">
    <citation type="submission" date="2016-10" db="EMBL/GenBank/DDBJ databases">
        <authorList>
            <person name="Varghese N."/>
            <person name="Submissions S."/>
        </authorList>
    </citation>
    <scope>NUCLEOTIDE SEQUENCE [LARGE SCALE GENOMIC DNA]</scope>
    <source>
        <strain evidence="4">DSM 23925</strain>
    </source>
</reference>
<feature type="transmembrane region" description="Helical" evidence="1">
    <location>
        <begin position="7"/>
        <end position="29"/>
    </location>
</feature>